<keyword evidence="5" id="KW-1185">Reference proteome</keyword>
<dbReference type="VEuPathDB" id="TrichDB:TVAG_115680"/>
<dbReference type="Gene3D" id="1.20.190.20">
    <property type="entry name" value="14-3-3 domain"/>
    <property type="match status" value="1"/>
</dbReference>
<dbReference type="OrthoDB" id="10260625at2759"/>
<dbReference type="SMART" id="SM00101">
    <property type="entry name" value="14_3_3"/>
    <property type="match status" value="1"/>
</dbReference>
<comment type="similarity">
    <text evidence="1">Belongs to the 14-3-3 family.</text>
</comment>
<evidence type="ECO:0000256" key="2">
    <source>
        <dbReference type="PIRSR" id="PIRSR000868-1"/>
    </source>
</evidence>
<dbReference type="OMA" id="YFRYMCE"/>
<dbReference type="GO" id="GO:0007165">
    <property type="term" value="P:signal transduction"/>
    <property type="evidence" value="ECO:0000318"/>
    <property type="project" value="GO_Central"/>
</dbReference>
<dbReference type="KEGG" id="tva:4765905"/>
<dbReference type="SUPFAM" id="SSF48445">
    <property type="entry name" value="14-3-3 protein"/>
    <property type="match status" value="1"/>
</dbReference>
<reference evidence="4" key="2">
    <citation type="journal article" date="2007" name="Science">
        <title>Draft genome sequence of the sexually transmitted pathogen Trichomonas vaginalis.</title>
        <authorList>
            <person name="Carlton J.M."/>
            <person name="Hirt R.P."/>
            <person name="Silva J.C."/>
            <person name="Delcher A.L."/>
            <person name="Schatz M."/>
            <person name="Zhao Q."/>
            <person name="Wortman J.R."/>
            <person name="Bidwell S.L."/>
            <person name="Alsmark U.C.M."/>
            <person name="Besteiro S."/>
            <person name="Sicheritz-Ponten T."/>
            <person name="Noel C.J."/>
            <person name="Dacks J.B."/>
            <person name="Foster P.G."/>
            <person name="Simillion C."/>
            <person name="Van de Peer Y."/>
            <person name="Miranda-Saavedra D."/>
            <person name="Barton G.J."/>
            <person name="Westrop G.D."/>
            <person name="Mueller S."/>
            <person name="Dessi D."/>
            <person name="Fiori P.L."/>
            <person name="Ren Q."/>
            <person name="Paulsen I."/>
            <person name="Zhang H."/>
            <person name="Bastida-Corcuera F.D."/>
            <person name="Simoes-Barbosa A."/>
            <person name="Brown M.T."/>
            <person name="Hayes R.D."/>
            <person name="Mukherjee M."/>
            <person name="Okumura C.Y."/>
            <person name="Schneider R."/>
            <person name="Smith A.J."/>
            <person name="Vanacova S."/>
            <person name="Villalvazo M."/>
            <person name="Haas B.J."/>
            <person name="Pertea M."/>
            <person name="Feldblyum T.V."/>
            <person name="Utterback T.R."/>
            <person name="Shu C.L."/>
            <person name="Osoegawa K."/>
            <person name="de Jong P.J."/>
            <person name="Hrdy I."/>
            <person name="Horvathova L."/>
            <person name="Zubacova Z."/>
            <person name="Dolezal P."/>
            <person name="Malik S.B."/>
            <person name="Logsdon J.M. Jr."/>
            <person name="Henze K."/>
            <person name="Gupta A."/>
            <person name="Wang C.C."/>
            <person name="Dunne R.L."/>
            <person name="Upcroft J.A."/>
            <person name="Upcroft P."/>
            <person name="White O."/>
            <person name="Salzberg S.L."/>
            <person name="Tang P."/>
            <person name="Chiu C.-H."/>
            <person name="Lee Y.-S."/>
            <person name="Embley T.M."/>
            <person name="Coombs G.H."/>
            <person name="Mottram J.C."/>
            <person name="Tachezy J."/>
            <person name="Fraser-Liggett C.M."/>
            <person name="Johnson P.J."/>
        </authorList>
    </citation>
    <scope>NUCLEOTIDE SEQUENCE [LARGE SCALE GENOMIC DNA]</scope>
    <source>
        <strain evidence="4">G3</strain>
    </source>
</reference>
<dbReference type="InterPro" id="IPR036815">
    <property type="entry name" value="14-3-3_dom_sf"/>
</dbReference>
<dbReference type="AlphaFoldDB" id="A2EH41"/>
<dbReference type="GO" id="GO:0008104">
    <property type="term" value="P:intracellular protein localization"/>
    <property type="evidence" value="ECO:0000318"/>
    <property type="project" value="GO_Central"/>
</dbReference>
<dbReference type="CDD" id="cd08774">
    <property type="entry name" value="14-3-3"/>
    <property type="match status" value="1"/>
</dbReference>
<dbReference type="Proteomes" id="UP000001542">
    <property type="component" value="Unassembled WGS sequence"/>
</dbReference>
<feature type="domain" description="14-3-3" evidence="3">
    <location>
        <begin position="4"/>
        <end position="244"/>
    </location>
</feature>
<feature type="site" description="Interaction with phosphoserine on interacting protein" evidence="2">
    <location>
        <position position="129"/>
    </location>
</feature>
<dbReference type="InterPro" id="IPR023410">
    <property type="entry name" value="14-3-3_domain"/>
</dbReference>
<reference evidence="4" key="1">
    <citation type="submission" date="2006-10" db="EMBL/GenBank/DDBJ databases">
        <authorList>
            <person name="Amadeo P."/>
            <person name="Zhao Q."/>
            <person name="Wortman J."/>
            <person name="Fraser-Liggett C."/>
            <person name="Carlton J."/>
        </authorList>
    </citation>
    <scope>NUCLEOTIDE SEQUENCE</scope>
    <source>
        <strain evidence="4">G3</strain>
    </source>
</reference>
<dbReference type="InterPro" id="IPR000308">
    <property type="entry name" value="14-3-3"/>
</dbReference>
<evidence type="ECO:0000313" key="5">
    <source>
        <dbReference type="Proteomes" id="UP000001542"/>
    </source>
</evidence>
<dbReference type="Pfam" id="PF00244">
    <property type="entry name" value="14-3-3"/>
    <property type="match status" value="1"/>
</dbReference>
<dbReference type="eggNOG" id="KOG0841">
    <property type="taxonomic scope" value="Eukaryota"/>
</dbReference>
<dbReference type="PRINTS" id="PR00305">
    <property type="entry name" value="1433ZETA"/>
</dbReference>
<dbReference type="GO" id="GO:0005737">
    <property type="term" value="C:cytoplasm"/>
    <property type="evidence" value="ECO:0000318"/>
    <property type="project" value="GO_Central"/>
</dbReference>
<evidence type="ECO:0000313" key="4">
    <source>
        <dbReference type="EMBL" id="EAY08009.1"/>
    </source>
</evidence>
<protein>
    <submittedName>
        <fullName evidence="4">14-3-3 protein</fullName>
    </submittedName>
</protein>
<feature type="site" description="Interaction with phosphoserine on interacting protein" evidence="2">
    <location>
        <position position="57"/>
    </location>
</feature>
<evidence type="ECO:0000259" key="3">
    <source>
        <dbReference type="SMART" id="SM00101"/>
    </source>
</evidence>
<dbReference type="VEuPathDB" id="TrichDB:TVAGG3_0439850"/>
<dbReference type="PIRSF" id="PIRSF000868">
    <property type="entry name" value="14-3-3"/>
    <property type="match status" value="1"/>
</dbReference>
<gene>
    <name evidence="4" type="ORF">TVAG_115680</name>
</gene>
<accession>A2EH41</accession>
<organism evidence="4 5">
    <name type="scientific">Trichomonas vaginalis (strain ATCC PRA-98 / G3)</name>
    <dbReference type="NCBI Taxonomy" id="412133"/>
    <lineage>
        <taxon>Eukaryota</taxon>
        <taxon>Metamonada</taxon>
        <taxon>Parabasalia</taxon>
        <taxon>Trichomonadida</taxon>
        <taxon>Trichomonadidae</taxon>
        <taxon>Trichomonas</taxon>
    </lineage>
</organism>
<name>A2EH41_TRIV3</name>
<evidence type="ECO:0000256" key="1">
    <source>
        <dbReference type="ARBA" id="ARBA00006141"/>
    </source>
</evidence>
<dbReference type="EMBL" id="DS113387">
    <property type="protein sequence ID" value="EAY08009.1"/>
    <property type="molecule type" value="Genomic_DNA"/>
</dbReference>
<dbReference type="RefSeq" id="XP_001320232.1">
    <property type="nucleotide sequence ID" value="XM_001320197.1"/>
</dbReference>
<dbReference type="InParanoid" id="A2EH41"/>
<sequence>MSERENLKVLIEILDSTSRHDDMIKQMKRIIELEPKLSTEERNFLSVSYKNVTDVRRNSLNEISQYLATDALQHPNAIPYLQKTRAQIADELKNYCTDLISLVDEKLLPSCSDEKSRLFYIRLKADYYRYLCEAVEGEEREKSVISAQTLYNEAIEITKKEYPRYSPTYLGLFLNYSVFLHETLHAKAEALQTAMEISSLPTDEIEQNDEAASIEARTILNQNLENIGVWKQEIMSLTNNIENKK</sequence>
<dbReference type="SMR" id="A2EH41"/>
<dbReference type="STRING" id="5722.A2EH41"/>
<dbReference type="PANTHER" id="PTHR18860">
    <property type="entry name" value="14-3-3 PROTEIN"/>
    <property type="match status" value="1"/>
</dbReference>
<proteinExistence type="inferred from homology"/>